<dbReference type="RefSeq" id="WP_188118066.1">
    <property type="nucleotide sequence ID" value="NZ_FMXB01000005.1"/>
</dbReference>
<dbReference type="Proteomes" id="UP000323439">
    <property type="component" value="Unassembled WGS sequence"/>
</dbReference>
<gene>
    <name evidence="1" type="ORF">SAMN02910315_00811</name>
</gene>
<proteinExistence type="predicted"/>
<name>A0A1G5VR93_9EURY</name>
<evidence type="ECO:0000313" key="2">
    <source>
        <dbReference type="Proteomes" id="UP000323439"/>
    </source>
</evidence>
<protein>
    <submittedName>
        <fullName evidence="1">Uncharacterized protein</fullName>
    </submittedName>
</protein>
<accession>A0A1G5VR93</accession>
<evidence type="ECO:0000313" key="1">
    <source>
        <dbReference type="EMBL" id="SDA48410.1"/>
    </source>
</evidence>
<reference evidence="1 2" key="1">
    <citation type="submission" date="2016-10" db="EMBL/GenBank/DDBJ databases">
        <authorList>
            <person name="Varghese N."/>
            <person name="Submissions S."/>
        </authorList>
    </citation>
    <scope>NUCLEOTIDE SEQUENCE [LARGE SCALE GENOMIC DNA]</scope>
    <source>
        <strain evidence="1 2">DSM 16643</strain>
    </source>
</reference>
<organism evidence="1 2">
    <name type="scientific">Methanobrevibacter millerae</name>
    <dbReference type="NCBI Taxonomy" id="230361"/>
    <lineage>
        <taxon>Archaea</taxon>
        <taxon>Methanobacteriati</taxon>
        <taxon>Methanobacteriota</taxon>
        <taxon>Methanomada group</taxon>
        <taxon>Methanobacteria</taxon>
        <taxon>Methanobacteriales</taxon>
        <taxon>Methanobacteriaceae</taxon>
        <taxon>Methanobrevibacter</taxon>
    </lineage>
</organism>
<sequence length="46" mass="5296">MKKSRKPTVILNKNKSDGFLNLNSKSELSKVMEILEKLMEGDEDEK</sequence>
<dbReference type="AlphaFoldDB" id="A0A1G5VR93"/>
<dbReference type="EMBL" id="FMXB01000005">
    <property type="protein sequence ID" value="SDA48410.1"/>
    <property type="molecule type" value="Genomic_DNA"/>
</dbReference>
<keyword evidence="2" id="KW-1185">Reference proteome</keyword>